<dbReference type="PANTHER" id="PTHR20883">
    <property type="entry name" value="PHYTANOYL-COA DIOXYGENASE DOMAIN CONTAINING 1"/>
    <property type="match status" value="1"/>
</dbReference>
<keyword evidence="4" id="KW-0223">Dioxygenase</keyword>
<dbReference type="SUPFAM" id="SSF51197">
    <property type="entry name" value="Clavaminate synthase-like"/>
    <property type="match status" value="1"/>
</dbReference>
<keyword evidence="3" id="KW-0408">Iron</keyword>
<name>A0AAD8YJ87_9STRA</name>
<proteinExistence type="predicted"/>
<evidence type="ECO:0000256" key="2">
    <source>
        <dbReference type="ARBA" id="ARBA00022723"/>
    </source>
</evidence>
<dbReference type="AlphaFoldDB" id="A0AAD8YJ87"/>
<dbReference type="InterPro" id="IPR008775">
    <property type="entry name" value="Phytyl_CoA_dOase-like"/>
</dbReference>
<keyword evidence="4" id="KW-0560">Oxidoreductase</keyword>
<comment type="caution">
    <text evidence="4">The sequence shown here is derived from an EMBL/GenBank/DDBJ whole genome shotgun (WGS) entry which is preliminary data.</text>
</comment>
<dbReference type="GO" id="GO:0051213">
    <property type="term" value="F:dioxygenase activity"/>
    <property type="evidence" value="ECO:0007669"/>
    <property type="project" value="UniProtKB-KW"/>
</dbReference>
<reference evidence="4" key="1">
    <citation type="submission" date="2023-06" db="EMBL/GenBank/DDBJ databases">
        <title>Survivors Of The Sea: Transcriptome response of Skeletonema marinoi to long-term dormancy.</title>
        <authorList>
            <person name="Pinder M.I.M."/>
            <person name="Kourtchenko O."/>
            <person name="Robertson E.K."/>
            <person name="Larsson T."/>
            <person name="Maumus F."/>
            <person name="Osuna-Cruz C.M."/>
            <person name="Vancaester E."/>
            <person name="Stenow R."/>
            <person name="Vandepoele K."/>
            <person name="Ploug H."/>
            <person name="Bruchert V."/>
            <person name="Godhe A."/>
            <person name="Topel M."/>
        </authorList>
    </citation>
    <scope>NUCLEOTIDE SEQUENCE</scope>
    <source>
        <strain evidence="4">R05AC</strain>
    </source>
</reference>
<sequence length="374" mass="42450">MVVLLSSPRLQQTSCFVRAEIIRTMVLPSSPRLQLAAKRLLTSPASSLLPSSLILDGHDTTNLSAQLQAKGYAPTSQQLISQEATIIMKDRMDKLFRGEFETGIYPDEWHWREGISMPHAAREICNSWKSDRSIAAIVLNEKIGRFISKVMGWESVRIAQDDLVWKVPSTQQDHTHSRRIDTVGFHQDSAYISNNFEPYDNNSVTLWIALDDVDKDSGCLEYAVGSHKWRPLQHRMDDDEVVSSTNKDISDFHSSDELSYRKGLSTASQLAGVPGGQIEIDMVPVKEGYAILHHQDVYHGSAPNMRSRHRRALVAHYLRGDVSFRQGNGNVPFGGATYIYGRYKRYNSVELDETFFPIIYGKKRTEWLDDYIAR</sequence>
<dbReference type="Proteomes" id="UP001224775">
    <property type="component" value="Unassembled WGS sequence"/>
</dbReference>
<keyword evidence="5" id="KW-1185">Reference proteome</keyword>
<keyword evidence="2" id="KW-0479">Metal-binding</keyword>
<dbReference type="EMBL" id="JATAAI010000002">
    <property type="protein sequence ID" value="KAK1747594.1"/>
    <property type="molecule type" value="Genomic_DNA"/>
</dbReference>
<evidence type="ECO:0000256" key="3">
    <source>
        <dbReference type="ARBA" id="ARBA00023004"/>
    </source>
</evidence>
<dbReference type="Gene3D" id="2.60.120.620">
    <property type="entry name" value="q2cbj1_9rhob like domain"/>
    <property type="match status" value="1"/>
</dbReference>
<comment type="cofactor">
    <cofactor evidence="1">
        <name>Fe cation</name>
        <dbReference type="ChEBI" id="CHEBI:24875"/>
    </cofactor>
</comment>
<evidence type="ECO:0000313" key="4">
    <source>
        <dbReference type="EMBL" id="KAK1747594.1"/>
    </source>
</evidence>
<gene>
    <name evidence="4" type="ORF">QTG54_001557</name>
</gene>
<dbReference type="Pfam" id="PF05721">
    <property type="entry name" value="PhyH"/>
    <property type="match status" value="1"/>
</dbReference>
<dbReference type="PANTHER" id="PTHR20883:SF15">
    <property type="entry name" value="PHYTANOYL-COA DIOXYGENASE DOMAIN-CONTAINING PROTEIN 1"/>
    <property type="match status" value="1"/>
</dbReference>
<accession>A0AAD8YJ87</accession>
<dbReference type="GO" id="GO:0046872">
    <property type="term" value="F:metal ion binding"/>
    <property type="evidence" value="ECO:0007669"/>
    <property type="project" value="UniProtKB-KW"/>
</dbReference>
<evidence type="ECO:0000256" key="1">
    <source>
        <dbReference type="ARBA" id="ARBA00001962"/>
    </source>
</evidence>
<organism evidence="4 5">
    <name type="scientific">Skeletonema marinoi</name>
    <dbReference type="NCBI Taxonomy" id="267567"/>
    <lineage>
        <taxon>Eukaryota</taxon>
        <taxon>Sar</taxon>
        <taxon>Stramenopiles</taxon>
        <taxon>Ochrophyta</taxon>
        <taxon>Bacillariophyta</taxon>
        <taxon>Coscinodiscophyceae</taxon>
        <taxon>Thalassiosirophycidae</taxon>
        <taxon>Thalassiosirales</taxon>
        <taxon>Skeletonemataceae</taxon>
        <taxon>Skeletonema</taxon>
        <taxon>Skeletonema marinoi-dohrnii complex</taxon>
    </lineage>
</organism>
<evidence type="ECO:0000313" key="5">
    <source>
        <dbReference type="Proteomes" id="UP001224775"/>
    </source>
</evidence>
<protein>
    <submittedName>
        <fullName evidence="4">Phytanoyl-CoA dioxygenase family protein</fullName>
    </submittedName>
</protein>